<evidence type="ECO:0000256" key="2">
    <source>
        <dbReference type="ARBA" id="ARBA00004906"/>
    </source>
</evidence>
<dbReference type="InterPro" id="IPR017907">
    <property type="entry name" value="Znf_RING_CS"/>
</dbReference>
<sequence length="705" mass="78451">MTMTFDSAPALSPALKGPLDDILSGGGRIVSHAGVSQYGWAGPSACGLASMNFARVVFQRAELGLRDRGLLDDIVSRKTVEEAIGVCKRWPSNRHLEVEEIYKVALFDRALLLLHEASIYSQPNLVQLRDVLVRLESIPSEYAAVVITRPPEIITCVKLPLRLPSGPPRCVFMIFDSHPRPDYRDGAGLCISTSIDVAAARLDKILAVDDRLFADATLQWQTQLLGHFSGHFFMPKGRTPNSVEELTDAVMESSLASLGLRAEVEELKSRNSTLRQEKESLEGQLEKLKDKYQALKRRRESPSAHSPSASRSQSSSQSPGQSDAQCHSPARSKSLPVTPDRGDGKNMGASTSLAPTALDFFRSPLRISKACTIELDPPNDKTEAAEIKPTIGQKCHTRRSPDRQPVASTSKVKLDSDYMLAMQAQKEWDREHEHAVLAQRQYELEDERLTAERKALERDAQMIFKCAVCLEQYPEDYVIRVSGCMHPFCRDCLRQFVASKLDSKLYPIFCPTCSMDPSTNEPEGETISLEALCVLPYRILLVVSDDLIQMLGLDETQYQALQELHISAMSILIHCRKCKDSIFVDRTEYNAAKRITCPLPRCNHTWCKGCNQSIALGGAEHSCDGVSELAYLMKRRGWKHCPGCQTPFQKSSGCNHMTCLAPGCNTHFCYVCGGSIIRSAAAQQIREAVSQHYRQCRLFEDVPDI</sequence>
<keyword evidence="6" id="KW-0677">Repeat</keyword>
<name>A0AAD2H3N4_9AGAR</name>
<dbReference type="PROSITE" id="PS00518">
    <property type="entry name" value="ZF_RING_1"/>
    <property type="match status" value="1"/>
</dbReference>
<dbReference type="AlphaFoldDB" id="A0AAD2H3N4"/>
<keyword evidence="9" id="KW-0862">Zinc</keyword>
<feature type="region of interest" description="Disordered" evidence="11">
    <location>
        <begin position="267"/>
        <end position="286"/>
    </location>
</feature>
<reference evidence="14" key="1">
    <citation type="submission" date="2023-11" db="EMBL/GenBank/DDBJ databases">
        <authorList>
            <person name="De Vega J J."/>
            <person name="De Vega J J."/>
        </authorList>
    </citation>
    <scope>NUCLEOTIDE SEQUENCE</scope>
</reference>
<evidence type="ECO:0000256" key="11">
    <source>
        <dbReference type="SAM" id="MobiDB-lite"/>
    </source>
</evidence>
<evidence type="ECO:0000256" key="3">
    <source>
        <dbReference type="ARBA" id="ARBA00012251"/>
    </source>
</evidence>
<evidence type="ECO:0000256" key="1">
    <source>
        <dbReference type="ARBA" id="ARBA00001798"/>
    </source>
</evidence>
<dbReference type="Pfam" id="PF22605">
    <property type="entry name" value="IBR_2"/>
    <property type="match status" value="1"/>
</dbReference>
<dbReference type="GO" id="GO:0008270">
    <property type="term" value="F:zinc ion binding"/>
    <property type="evidence" value="ECO:0007669"/>
    <property type="project" value="UniProtKB-KW"/>
</dbReference>
<accession>A0AAD2H3N4</accession>
<feature type="region of interest" description="Disordered" evidence="11">
    <location>
        <begin position="295"/>
        <end position="351"/>
    </location>
</feature>
<dbReference type="SUPFAM" id="SSF57850">
    <property type="entry name" value="RING/U-box"/>
    <property type="match status" value="2"/>
</dbReference>
<protein>
    <recommendedName>
        <fullName evidence="3">RBR-type E3 ubiquitin transferase</fullName>
        <ecNumber evidence="3">2.3.2.31</ecNumber>
    </recommendedName>
</protein>
<feature type="domain" description="RING-type" evidence="13">
    <location>
        <begin position="462"/>
        <end position="696"/>
    </location>
</feature>
<evidence type="ECO:0000256" key="10">
    <source>
        <dbReference type="PROSITE-ProRule" id="PRU00175"/>
    </source>
</evidence>
<dbReference type="InterPro" id="IPR044066">
    <property type="entry name" value="TRIAD_supradom"/>
</dbReference>
<organism evidence="14 15">
    <name type="scientific">Mycena citricolor</name>
    <dbReference type="NCBI Taxonomy" id="2018698"/>
    <lineage>
        <taxon>Eukaryota</taxon>
        <taxon>Fungi</taxon>
        <taxon>Dikarya</taxon>
        <taxon>Basidiomycota</taxon>
        <taxon>Agaricomycotina</taxon>
        <taxon>Agaricomycetes</taxon>
        <taxon>Agaricomycetidae</taxon>
        <taxon>Agaricales</taxon>
        <taxon>Marasmiineae</taxon>
        <taxon>Mycenaceae</taxon>
        <taxon>Mycena</taxon>
    </lineage>
</organism>
<dbReference type="GO" id="GO:0061630">
    <property type="term" value="F:ubiquitin protein ligase activity"/>
    <property type="evidence" value="ECO:0007669"/>
    <property type="project" value="UniProtKB-EC"/>
</dbReference>
<keyword evidence="15" id="KW-1185">Reference proteome</keyword>
<dbReference type="EC" id="2.3.2.31" evidence="3"/>
<dbReference type="SMART" id="SM00184">
    <property type="entry name" value="RING"/>
    <property type="match status" value="2"/>
</dbReference>
<evidence type="ECO:0000259" key="12">
    <source>
        <dbReference type="PROSITE" id="PS50089"/>
    </source>
</evidence>
<evidence type="ECO:0000313" key="14">
    <source>
        <dbReference type="EMBL" id="CAK5267483.1"/>
    </source>
</evidence>
<evidence type="ECO:0000313" key="15">
    <source>
        <dbReference type="Proteomes" id="UP001295794"/>
    </source>
</evidence>
<dbReference type="Gene3D" id="3.30.40.10">
    <property type="entry name" value="Zinc/RING finger domain, C3HC4 (zinc finger)"/>
    <property type="match status" value="1"/>
</dbReference>
<dbReference type="Pfam" id="PF13639">
    <property type="entry name" value="zf-RING_2"/>
    <property type="match status" value="1"/>
</dbReference>
<comment type="pathway">
    <text evidence="2">Protein modification; protein ubiquitination.</text>
</comment>
<dbReference type="PANTHER" id="PTHR11685">
    <property type="entry name" value="RBR FAMILY RING FINGER AND IBR DOMAIN-CONTAINING"/>
    <property type="match status" value="1"/>
</dbReference>
<gene>
    <name evidence="14" type="ORF">MYCIT1_LOCUS10029</name>
</gene>
<dbReference type="Proteomes" id="UP001295794">
    <property type="component" value="Unassembled WGS sequence"/>
</dbReference>
<proteinExistence type="predicted"/>
<feature type="compositionally biased region" description="Low complexity" evidence="11">
    <location>
        <begin position="303"/>
        <end position="325"/>
    </location>
</feature>
<dbReference type="EMBL" id="CAVNYO010000123">
    <property type="protein sequence ID" value="CAK5267483.1"/>
    <property type="molecule type" value="Genomic_DNA"/>
</dbReference>
<dbReference type="PROSITE" id="PS51873">
    <property type="entry name" value="TRIAD"/>
    <property type="match status" value="1"/>
</dbReference>
<comment type="caution">
    <text evidence="14">The sequence shown here is derived from an EMBL/GenBank/DDBJ whole genome shotgun (WGS) entry which is preliminary data.</text>
</comment>
<dbReference type="InterPro" id="IPR031127">
    <property type="entry name" value="E3_UB_ligase_RBR"/>
</dbReference>
<keyword evidence="5" id="KW-0479">Metal-binding</keyword>
<keyword evidence="4" id="KW-0808">Transferase</keyword>
<dbReference type="Gene3D" id="1.20.120.1750">
    <property type="match status" value="1"/>
</dbReference>
<comment type="catalytic activity">
    <reaction evidence="1">
        <text>[E2 ubiquitin-conjugating enzyme]-S-ubiquitinyl-L-cysteine + [acceptor protein]-L-lysine = [E2 ubiquitin-conjugating enzyme]-L-cysteine + [acceptor protein]-N(6)-ubiquitinyl-L-lysine.</text>
        <dbReference type="EC" id="2.3.2.31"/>
    </reaction>
</comment>
<evidence type="ECO:0000256" key="6">
    <source>
        <dbReference type="ARBA" id="ARBA00022737"/>
    </source>
</evidence>
<dbReference type="InterPro" id="IPR013083">
    <property type="entry name" value="Znf_RING/FYVE/PHD"/>
</dbReference>
<evidence type="ECO:0000256" key="7">
    <source>
        <dbReference type="ARBA" id="ARBA00022771"/>
    </source>
</evidence>
<evidence type="ECO:0000256" key="8">
    <source>
        <dbReference type="ARBA" id="ARBA00022786"/>
    </source>
</evidence>
<evidence type="ECO:0000256" key="9">
    <source>
        <dbReference type="ARBA" id="ARBA00022833"/>
    </source>
</evidence>
<dbReference type="GO" id="GO:0016567">
    <property type="term" value="P:protein ubiquitination"/>
    <property type="evidence" value="ECO:0007669"/>
    <property type="project" value="InterPro"/>
</dbReference>
<feature type="domain" description="RING-type" evidence="12">
    <location>
        <begin position="466"/>
        <end position="514"/>
    </location>
</feature>
<dbReference type="CDD" id="cd22584">
    <property type="entry name" value="Rcat_RBR_unk"/>
    <property type="match status" value="1"/>
</dbReference>
<dbReference type="PROSITE" id="PS50089">
    <property type="entry name" value="ZF_RING_2"/>
    <property type="match status" value="1"/>
</dbReference>
<keyword evidence="8" id="KW-0833">Ubl conjugation pathway</keyword>
<evidence type="ECO:0000256" key="5">
    <source>
        <dbReference type="ARBA" id="ARBA00022723"/>
    </source>
</evidence>
<evidence type="ECO:0000259" key="13">
    <source>
        <dbReference type="PROSITE" id="PS51873"/>
    </source>
</evidence>
<evidence type="ECO:0000256" key="4">
    <source>
        <dbReference type="ARBA" id="ARBA00022679"/>
    </source>
</evidence>
<keyword evidence="7 10" id="KW-0863">Zinc-finger</keyword>
<dbReference type="InterPro" id="IPR001841">
    <property type="entry name" value="Znf_RING"/>
</dbReference>
<dbReference type="InterPro" id="IPR054694">
    <property type="entry name" value="Parkin-like_IBR"/>
</dbReference>